<dbReference type="InterPro" id="IPR003423">
    <property type="entry name" value="OMP_efflux"/>
</dbReference>
<keyword evidence="7" id="KW-0998">Cell outer membrane</keyword>
<dbReference type="EMBL" id="PDOC01000020">
    <property type="protein sequence ID" value="PIL42816.1"/>
    <property type="molecule type" value="Genomic_DNA"/>
</dbReference>
<dbReference type="OrthoDB" id="5296315at2"/>
<dbReference type="Gene3D" id="1.20.1600.10">
    <property type="entry name" value="Outer membrane efflux proteins (OEP)"/>
    <property type="match status" value="1"/>
</dbReference>
<keyword evidence="3" id="KW-0813">Transport</keyword>
<name>A0A2G8T9S8_9BURK</name>
<protein>
    <recommendedName>
        <fullName evidence="11">Transporter</fullName>
    </recommendedName>
</protein>
<keyword evidence="4" id="KW-1134">Transmembrane beta strand</keyword>
<dbReference type="GO" id="GO:0015562">
    <property type="term" value="F:efflux transmembrane transporter activity"/>
    <property type="evidence" value="ECO:0007669"/>
    <property type="project" value="InterPro"/>
</dbReference>
<keyword evidence="6" id="KW-0472">Membrane</keyword>
<comment type="caution">
    <text evidence="9">The sequence shown here is derived from an EMBL/GenBank/DDBJ whole genome shotgun (WGS) entry which is preliminary data.</text>
</comment>
<keyword evidence="10" id="KW-1185">Reference proteome</keyword>
<keyword evidence="5" id="KW-0812">Transmembrane</keyword>
<dbReference type="SUPFAM" id="SSF56954">
    <property type="entry name" value="Outer membrane efflux proteins (OEP)"/>
    <property type="match status" value="1"/>
</dbReference>
<feature type="signal peptide" evidence="8">
    <location>
        <begin position="1"/>
        <end position="31"/>
    </location>
</feature>
<dbReference type="GO" id="GO:1990281">
    <property type="term" value="C:efflux pump complex"/>
    <property type="evidence" value="ECO:0007669"/>
    <property type="project" value="TreeGrafter"/>
</dbReference>
<evidence type="ECO:0000313" key="10">
    <source>
        <dbReference type="Proteomes" id="UP000230390"/>
    </source>
</evidence>
<dbReference type="GO" id="GO:0009279">
    <property type="term" value="C:cell outer membrane"/>
    <property type="evidence" value="ECO:0007669"/>
    <property type="project" value="UniProtKB-SubCell"/>
</dbReference>
<evidence type="ECO:0000256" key="1">
    <source>
        <dbReference type="ARBA" id="ARBA00004442"/>
    </source>
</evidence>
<evidence type="ECO:0000256" key="6">
    <source>
        <dbReference type="ARBA" id="ARBA00023136"/>
    </source>
</evidence>
<dbReference type="AlphaFoldDB" id="A0A2G8T9S8"/>
<keyword evidence="8" id="KW-0732">Signal</keyword>
<organism evidence="9 10">
    <name type="scientific">Massilia eurypsychrophila</name>
    <dbReference type="NCBI Taxonomy" id="1485217"/>
    <lineage>
        <taxon>Bacteria</taxon>
        <taxon>Pseudomonadati</taxon>
        <taxon>Pseudomonadota</taxon>
        <taxon>Betaproteobacteria</taxon>
        <taxon>Burkholderiales</taxon>
        <taxon>Oxalobacteraceae</taxon>
        <taxon>Telluria group</taxon>
        <taxon>Massilia</taxon>
    </lineage>
</organism>
<evidence type="ECO:0000256" key="2">
    <source>
        <dbReference type="ARBA" id="ARBA00007613"/>
    </source>
</evidence>
<evidence type="ECO:0000256" key="4">
    <source>
        <dbReference type="ARBA" id="ARBA00022452"/>
    </source>
</evidence>
<dbReference type="GO" id="GO:0015288">
    <property type="term" value="F:porin activity"/>
    <property type="evidence" value="ECO:0007669"/>
    <property type="project" value="TreeGrafter"/>
</dbReference>
<dbReference type="RefSeq" id="WP_099792291.1">
    <property type="nucleotide sequence ID" value="NZ_JBHLYV010000092.1"/>
</dbReference>
<evidence type="ECO:0000256" key="8">
    <source>
        <dbReference type="SAM" id="SignalP"/>
    </source>
</evidence>
<reference evidence="9 10" key="1">
    <citation type="submission" date="2017-10" db="EMBL/GenBank/DDBJ databases">
        <title>Massilia psychrophilum sp. nov., a novel purple-pigmented bacterium isolated from Tianshan glacier, Xinjiang Municipality, China.</title>
        <authorList>
            <person name="Wang H."/>
        </authorList>
    </citation>
    <scope>NUCLEOTIDE SEQUENCE [LARGE SCALE GENOMIC DNA]</scope>
    <source>
        <strain evidence="9 10">JCM 30074</strain>
    </source>
</reference>
<evidence type="ECO:0000256" key="5">
    <source>
        <dbReference type="ARBA" id="ARBA00022692"/>
    </source>
</evidence>
<dbReference type="PANTHER" id="PTHR30026">
    <property type="entry name" value="OUTER MEMBRANE PROTEIN TOLC"/>
    <property type="match status" value="1"/>
</dbReference>
<evidence type="ECO:0008006" key="11">
    <source>
        <dbReference type="Google" id="ProtNLM"/>
    </source>
</evidence>
<dbReference type="Pfam" id="PF02321">
    <property type="entry name" value="OEP"/>
    <property type="match status" value="1"/>
</dbReference>
<dbReference type="InterPro" id="IPR051906">
    <property type="entry name" value="TolC-like"/>
</dbReference>
<gene>
    <name evidence="9" type="ORF">CR105_22155</name>
</gene>
<proteinExistence type="inferred from homology"/>
<accession>A0A2G8T9S8</accession>
<evidence type="ECO:0000256" key="3">
    <source>
        <dbReference type="ARBA" id="ARBA00022448"/>
    </source>
</evidence>
<comment type="subcellular location">
    <subcellularLocation>
        <location evidence="1">Cell outer membrane</location>
    </subcellularLocation>
</comment>
<feature type="chain" id="PRO_5013782285" description="Transporter" evidence="8">
    <location>
        <begin position="32"/>
        <end position="427"/>
    </location>
</feature>
<dbReference type="PANTHER" id="PTHR30026:SF22">
    <property type="entry name" value="OUTER MEMBRANE EFFLUX PROTEIN"/>
    <property type="match status" value="1"/>
</dbReference>
<dbReference type="Proteomes" id="UP000230390">
    <property type="component" value="Unassembled WGS sequence"/>
</dbReference>
<comment type="similarity">
    <text evidence="2">Belongs to the outer membrane factor (OMF) (TC 1.B.17) family.</text>
</comment>
<evidence type="ECO:0000256" key="7">
    <source>
        <dbReference type="ARBA" id="ARBA00023237"/>
    </source>
</evidence>
<evidence type="ECO:0000313" key="9">
    <source>
        <dbReference type="EMBL" id="PIL42816.1"/>
    </source>
</evidence>
<sequence length="427" mass="46112">MKSTILTSHGRFLASALLAVLVATLAREVAAQPWPFDRVLQSALLSHPAIENRRSAQAAARAELDGAQWQRFPSLSVEAAAANSGASSGVVRIEQLLWTGGRINATIDAAGTRVAASGAALDEERLAIALRVIAAYTEAMRQQARQKDARAGVTEHEKLLALIRRRVDREVSTLTDQSLAESRMLQAMNEESAATQGLIGSLAQLTQLAGAPVAATSELEMALPPNSMADVIAQALAYSPLLRRLGHDEATAEAEIALRRAAYMPQLALRLERNIGTQYIGARPNETRAMLVLQAQPGAGLSAMSAVNASIARREAVRLAREAAERDIRERVMLDWNESLSARQRLTNARRSREMSSAVFDSYTRQYVIGRKTWNDVLNAVREATQSQFALEDTHAQAIAAALRLGAQTGTLTPLQQSSPLSSPVSR</sequence>